<comment type="subunit">
    <text evidence="6">Homotetramer.</text>
</comment>
<evidence type="ECO:0000256" key="5">
    <source>
        <dbReference type="ARBA" id="ARBA00023239"/>
    </source>
</evidence>
<keyword evidence="1 6" id="KW-0547">Nucleotide-binding</keyword>
<evidence type="ECO:0000313" key="8">
    <source>
        <dbReference type="EMBL" id="SPT52871.1"/>
    </source>
</evidence>
<evidence type="ECO:0000256" key="3">
    <source>
        <dbReference type="ARBA" id="ARBA00022857"/>
    </source>
</evidence>
<dbReference type="EMBL" id="UAPQ01000001">
    <property type="protein sequence ID" value="SPT52871.1"/>
    <property type="molecule type" value="Genomic_DNA"/>
</dbReference>
<dbReference type="PANTHER" id="PTHR12592">
    <property type="entry name" value="ATP-DEPENDENT (S)-NAD(P)H-HYDRATE DEHYDRATASE FAMILY MEMBER"/>
    <property type="match status" value="1"/>
</dbReference>
<comment type="catalytic activity">
    <reaction evidence="6">
        <text>(6S)-NADPHX + ADP = AMP + phosphate + NADPH + H(+)</text>
        <dbReference type="Rhea" id="RHEA:32235"/>
        <dbReference type="ChEBI" id="CHEBI:15378"/>
        <dbReference type="ChEBI" id="CHEBI:43474"/>
        <dbReference type="ChEBI" id="CHEBI:57783"/>
        <dbReference type="ChEBI" id="CHEBI:64076"/>
        <dbReference type="ChEBI" id="CHEBI:456215"/>
        <dbReference type="ChEBI" id="CHEBI:456216"/>
        <dbReference type="EC" id="4.2.1.136"/>
    </reaction>
</comment>
<proteinExistence type="inferred from homology"/>
<dbReference type="InterPro" id="IPR029056">
    <property type="entry name" value="Ribokinase-like"/>
</dbReference>
<gene>
    <name evidence="8" type="primary">nnr</name>
    <name evidence="6" type="synonym">nnrD</name>
    <name evidence="8" type="ORF">NCTC11535_00525</name>
</gene>
<dbReference type="Gene3D" id="3.40.1190.20">
    <property type="match status" value="1"/>
</dbReference>
<dbReference type="PROSITE" id="PS51383">
    <property type="entry name" value="YJEF_C_3"/>
    <property type="match status" value="1"/>
</dbReference>
<accession>A0ABY1VLA9</accession>
<dbReference type="PANTHER" id="PTHR12592:SF0">
    <property type="entry name" value="ATP-DEPENDENT (S)-NAD(P)H-HYDRATE DEHYDRATASE"/>
    <property type="match status" value="1"/>
</dbReference>
<evidence type="ECO:0000256" key="4">
    <source>
        <dbReference type="ARBA" id="ARBA00023027"/>
    </source>
</evidence>
<dbReference type="Proteomes" id="UP000250006">
    <property type="component" value="Unassembled WGS sequence"/>
</dbReference>
<reference evidence="8 9" key="1">
    <citation type="submission" date="2018-06" db="EMBL/GenBank/DDBJ databases">
        <authorList>
            <consortium name="Pathogen Informatics"/>
            <person name="Doyle S."/>
        </authorList>
    </citation>
    <scope>NUCLEOTIDE SEQUENCE [LARGE SCALE GENOMIC DNA]</scope>
    <source>
        <strain evidence="8 9">NCTC11535</strain>
    </source>
</reference>
<keyword evidence="5 6" id="KW-0456">Lyase</keyword>
<keyword evidence="9" id="KW-1185">Reference proteome</keyword>
<organism evidence="8 9">
    <name type="scientific">Actinomyces bovis</name>
    <dbReference type="NCBI Taxonomy" id="1658"/>
    <lineage>
        <taxon>Bacteria</taxon>
        <taxon>Bacillati</taxon>
        <taxon>Actinomycetota</taxon>
        <taxon>Actinomycetes</taxon>
        <taxon>Actinomycetales</taxon>
        <taxon>Actinomycetaceae</taxon>
        <taxon>Actinomyces</taxon>
    </lineage>
</organism>
<dbReference type="InterPro" id="IPR017953">
    <property type="entry name" value="Carbohydrate_kinase_pred_CS"/>
</dbReference>
<dbReference type="PROSITE" id="PS01050">
    <property type="entry name" value="YJEF_C_2"/>
    <property type="match status" value="1"/>
</dbReference>
<dbReference type="Pfam" id="PF01256">
    <property type="entry name" value="Carb_kinase"/>
    <property type="match status" value="1"/>
</dbReference>
<comment type="similarity">
    <text evidence="6">Belongs to the NnrD/CARKD family.</text>
</comment>
<feature type="binding site" evidence="6">
    <location>
        <position position="225"/>
    </location>
    <ligand>
        <name>(6S)-NADPHX</name>
        <dbReference type="ChEBI" id="CHEBI:64076"/>
    </ligand>
</feature>
<dbReference type="HAMAP" id="MF_01965">
    <property type="entry name" value="NADHX_dehydratase"/>
    <property type="match status" value="1"/>
</dbReference>
<sequence length="368" mass="37138">MIPETTSPADRQLAALLRVPGAQDHKYTRGVLGVWAGSQSYPGAAVLTCAAAVRSGVGMVRLLAPERVVNLVLASRPEVVSAPGRCQAVVIGPGTDPADAARAAELQQALALALGEEKVPVPAVIDAGALPLLAAGLRAGGRCNAWQVLTPHAGEAAALLSNLGQASSRDEVEQQAKAAALELSALTGATVLLKGTPTLVANQAEGVILSLDSGPGWLATAGSGDVLAGVLGALLASASVAHEGVENLGHTSGADFACSDLGEGSRAAEPPTKPLPERYETALKPAVLAIPTKDCHKPDCRAQTPFSNAGSSAALLAALAVRIHARSAEIAAQSSNTSPGHPIAALDLVHCLPQVLGALLVEMQQSRP</sequence>
<evidence type="ECO:0000256" key="2">
    <source>
        <dbReference type="ARBA" id="ARBA00022840"/>
    </source>
</evidence>
<feature type="binding site" evidence="6">
    <location>
        <begin position="194"/>
        <end position="198"/>
    </location>
    <ligand>
        <name>AMP</name>
        <dbReference type="ChEBI" id="CHEBI:456215"/>
    </ligand>
</feature>
<name>A0ABY1VLA9_9ACTO</name>
<protein>
    <recommendedName>
        <fullName evidence="6">ADP-dependent (S)-NAD(P)H-hydrate dehydratase</fullName>
        <ecNumber evidence="6">4.2.1.136</ecNumber>
    </recommendedName>
    <alternativeName>
        <fullName evidence="6">ADP-dependent NAD(P)HX dehydratase</fullName>
    </alternativeName>
</protein>
<dbReference type="RefSeq" id="WP_318268890.1">
    <property type="nucleotide sequence ID" value="NZ_UAPQ01000001.1"/>
</dbReference>
<evidence type="ECO:0000313" key="9">
    <source>
        <dbReference type="Proteomes" id="UP000250006"/>
    </source>
</evidence>
<feature type="binding site" evidence="6">
    <location>
        <position position="152"/>
    </location>
    <ligand>
        <name>(6S)-NADPHX</name>
        <dbReference type="ChEBI" id="CHEBI:64076"/>
    </ligand>
</feature>
<dbReference type="CDD" id="cd01171">
    <property type="entry name" value="YXKO-related"/>
    <property type="match status" value="1"/>
</dbReference>
<comment type="catalytic activity">
    <reaction evidence="6">
        <text>(6S)-NADHX + ADP = AMP + phosphate + NADH + H(+)</text>
        <dbReference type="Rhea" id="RHEA:32223"/>
        <dbReference type="ChEBI" id="CHEBI:15378"/>
        <dbReference type="ChEBI" id="CHEBI:43474"/>
        <dbReference type="ChEBI" id="CHEBI:57945"/>
        <dbReference type="ChEBI" id="CHEBI:64074"/>
        <dbReference type="ChEBI" id="CHEBI:456215"/>
        <dbReference type="ChEBI" id="CHEBI:456216"/>
        <dbReference type="EC" id="4.2.1.136"/>
    </reaction>
</comment>
<dbReference type="EC" id="4.2.1.136" evidence="6"/>
<feature type="binding site" evidence="6">
    <location>
        <position position="44"/>
    </location>
    <ligand>
        <name>(6S)-NADPHX</name>
        <dbReference type="ChEBI" id="CHEBI:64076"/>
    </ligand>
</feature>
<comment type="caution">
    <text evidence="8">The sequence shown here is derived from an EMBL/GenBank/DDBJ whole genome shotgun (WGS) entry which is preliminary data.</text>
</comment>
<comment type="cofactor">
    <cofactor evidence="6">
        <name>Mg(2+)</name>
        <dbReference type="ChEBI" id="CHEBI:18420"/>
    </cofactor>
</comment>
<comment type="function">
    <text evidence="6">Catalyzes the dehydration of the S-form of NAD(P)HX at the expense of ADP, which is converted to AMP. Together with NAD(P)HX epimerase, which catalyzes the epimerization of the S- and R-forms, the enzyme allows the repair of both epimers of NAD(P)HX, a damaged form of NAD(P)H that is a result of enzymatic or heat-dependent hydration.</text>
</comment>
<feature type="domain" description="YjeF C-terminal" evidence="7">
    <location>
        <begin position="9"/>
        <end position="359"/>
    </location>
</feature>
<keyword evidence="4 6" id="KW-0520">NAD</keyword>
<feature type="binding site" evidence="6">
    <location>
        <position position="94"/>
    </location>
    <ligand>
        <name>(6S)-NADPHX</name>
        <dbReference type="ChEBI" id="CHEBI:64076"/>
    </ligand>
</feature>
<evidence type="ECO:0000256" key="6">
    <source>
        <dbReference type="HAMAP-Rule" id="MF_01965"/>
    </source>
</evidence>
<evidence type="ECO:0000256" key="1">
    <source>
        <dbReference type="ARBA" id="ARBA00022741"/>
    </source>
</evidence>
<feature type="binding site" evidence="6">
    <location>
        <position position="224"/>
    </location>
    <ligand>
        <name>AMP</name>
        <dbReference type="ChEBI" id="CHEBI:456215"/>
    </ligand>
</feature>
<keyword evidence="2 6" id="KW-0067">ATP-binding</keyword>
<keyword evidence="3 6" id="KW-0521">NADP</keyword>
<dbReference type="SUPFAM" id="SSF53613">
    <property type="entry name" value="Ribokinase-like"/>
    <property type="match status" value="1"/>
</dbReference>
<evidence type="ECO:0000259" key="7">
    <source>
        <dbReference type="PROSITE" id="PS51383"/>
    </source>
</evidence>
<dbReference type="InterPro" id="IPR000631">
    <property type="entry name" value="CARKD"/>
</dbReference>